<keyword evidence="1" id="KW-0808">Transferase</keyword>
<proteinExistence type="predicted"/>
<accession>A0AC61QK47</accession>
<sequence>MQKTWLSNLMNPVGKLYEIYQSQRRKKLSSQAWHSDCFVISIGNIMSGGSGKTPFCLYLAELLKKSGIKIGVSHRGYKGTLEDTPTVISDGKQIFYKAMTCGDEAYLLASRLPEIPVVVGKQRCAAVSLLLAAFPDTEIVILDDAFQHLSIARDLDFICFDAKWGIGNGRVIPAGYLREPVKNIPLSSIIIINHKEGKEEVPEEKEWWSSFPQTSFHCWIRGKGYVDTRDNLYTAKDIKGKRCILVSGIAHPESFEHNIEKDGISWLHHFRYPDHYAFSDIKEINKLSSLCSKYQIDYILCTEKDLVKLQIYAPLKNKLRALRLQTECQDEETLLGLIKERMEY</sequence>
<protein>
    <submittedName>
        <fullName evidence="1">Tetraacyldisaccharide 4'-kinase</fullName>
        <ecNumber evidence="1">2.7.1.130</ecNumber>
    </submittedName>
</protein>
<dbReference type="Proteomes" id="UP000294588">
    <property type="component" value="Unassembled WGS sequence"/>
</dbReference>
<gene>
    <name evidence="1" type="primary">lpxK</name>
    <name evidence="1" type="ORF">E0946_02125</name>
</gene>
<evidence type="ECO:0000313" key="1">
    <source>
        <dbReference type="EMBL" id="TDF73835.1"/>
    </source>
</evidence>
<name>A0AC61QK47_9BACT</name>
<dbReference type="EC" id="2.7.1.130" evidence="1"/>
<evidence type="ECO:0000313" key="2">
    <source>
        <dbReference type="Proteomes" id="UP000294588"/>
    </source>
</evidence>
<comment type="caution">
    <text evidence="1">The sequence shown here is derived from an EMBL/GenBank/DDBJ whole genome shotgun (WGS) entry which is preliminary data.</text>
</comment>
<dbReference type="EMBL" id="SMOG01000003">
    <property type="protein sequence ID" value="TDF73835.1"/>
    <property type="molecule type" value="Genomic_DNA"/>
</dbReference>
<organism evidence="1 2">
    <name type="scientific">Candidatus Syntrophosphaera thermopropionivorans</name>
    <dbReference type="NCBI Taxonomy" id="2593015"/>
    <lineage>
        <taxon>Bacteria</taxon>
        <taxon>Pseudomonadati</taxon>
        <taxon>Candidatus Cloacimonadota</taxon>
        <taxon>Candidatus Cloacimonadia</taxon>
        <taxon>Candidatus Cloacimonadales</taxon>
        <taxon>Candidatus Cloacimonadaceae</taxon>
        <taxon>Candidatus Syntrophosphaera</taxon>
    </lineage>
</organism>
<reference evidence="1" key="1">
    <citation type="submission" date="2019-03" db="EMBL/GenBank/DDBJ databases">
        <title>Candidatus Syntrophosphaera thermopropionivorans: a novel player in syntrophic propionate oxidation during anaerobic digestion.</title>
        <authorList>
            <person name="Dyksma S."/>
        </authorList>
    </citation>
    <scope>NUCLEOTIDE SEQUENCE</scope>
    <source>
        <strain evidence="1">W5</strain>
    </source>
</reference>
<keyword evidence="2" id="KW-1185">Reference proteome</keyword>